<feature type="transmembrane region" description="Helical" evidence="1">
    <location>
        <begin position="213"/>
        <end position="233"/>
    </location>
</feature>
<feature type="transmembrane region" description="Helical" evidence="1">
    <location>
        <begin position="263"/>
        <end position="280"/>
    </location>
</feature>
<dbReference type="AlphaFoldDB" id="A0AA39LF62"/>
<feature type="transmembrane region" description="Helical" evidence="1">
    <location>
        <begin position="154"/>
        <end position="174"/>
    </location>
</feature>
<name>A0AA39LF62_9BILA</name>
<keyword evidence="1" id="KW-1133">Transmembrane helix</keyword>
<dbReference type="EMBL" id="JAUCMV010000005">
    <property type="protein sequence ID" value="KAK0394982.1"/>
    <property type="molecule type" value="Genomic_DNA"/>
</dbReference>
<dbReference type="Proteomes" id="UP001175271">
    <property type="component" value="Unassembled WGS sequence"/>
</dbReference>
<evidence type="ECO:0000256" key="1">
    <source>
        <dbReference type="SAM" id="Phobius"/>
    </source>
</evidence>
<reference evidence="2" key="1">
    <citation type="submission" date="2023-06" db="EMBL/GenBank/DDBJ databases">
        <title>Genomic analysis of the entomopathogenic nematode Steinernema hermaphroditum.</title>
        <authorList>
            <person name="Schwarz E.M."/>
            <person name="Heppert J.K."/>
            <person name="Baniya A."/>
            <person name="Schwartz H.T."/>
            <person name="Tan C.-H."/>
            <person name="Antoshechkin I."/>
            <person name="Sternberg P.W."/>
            <person name="Goodrich-Blair H."/>
            <person name="Dillman A.R."/>
        </authorList>
    </citation>
    <scope>NUCLEOTIDE SEQUENCE</scope>
    <source>
        <strain evidence="2">PS9179</strain>
        <tissue evidence="2">Whole animal</tissue>
    </source>
</reference>
<protein>
    <submittedName>
        <fullName evidence="2">Uncharacterized protein</fullName>
    </submittedName>
</protein>
<feature type="transmembrane region" description="Helical" evidence="1">
    <location>
        <begin position="509"/>
        <end position="533"/>
    </location>
</feature>
<gene>
    <name evidence="2" type="ORF">QR680_001043</name>
</gene>
<evidence type="ECO:0000313" key="3">
    <source>
        <dbReference type="Proteomes" id="UP001175271"/>
    </source>
</evidence>
<dbReference type="InterPro" id="IPR053286">
    <property type="entry name" value="Nematode_rcpt-like_srab"/>
</dbReference>
<comment type="caution">
    <text evidence="2">The sequence shown here is derived from an EMBL/GenBank/DDBJ whole genome shotgun (WGS) entry which is preliminary data.</text>
</comment>
<feature type="transmembrane region" description="Helical" evidence="1">
    <location>
        <begin position="68"/>
        <end position="92"/>
    </location>
</feature>
<feature type="transmembrane region" description="Helical" evidence="1">
    <location>
        <begin position="120"/>
        <end position="142"/>
    </location>
</feature>
<feature type="transmembrane region" description="Helical" evidence="1">
    <location>
        <begin position="385"/>
        <end position="415"/>
    </location>
</feature>
<keyword evidence="1" id="KW-0812">Transmembrane</keyword>
<feature type="transmembrane region" description="Helical" evidence="1">
    <location>
        <begin position="563"/>
        <end position="588"/>
    </location>
</feature>
<dbReference type="PANTHER" id="PTHR46561:SF11">
    <property type="entry name" value="SERPENTINE RECEPTOR CLASS ALPHA_BETA-14"/>
    <property type="match status" value="1"/>
</dbReference>
<evidence type="ECO:0000313" key="2">
    <source>
        <dbReference type="EMBL" id="KAK0394982.1"/>
    </source>
</evidence>
<accession>A0AA39LF62</accession>
<proteinExistence type="predicted"/>
<feature type="transmembrane region" description="Helical" evidence="1">
    <location>
        <begin position="650"/>
        <end position="670"/>
    </location>
</feature>
<sequence length="743" mass="83383">MDGLKNFVVNGTSPALAKRAFELQTSVWVNSVEISTLALAIVSIFFMSGCIVVLTKGRALFHENLTPLLLNLIFLVILRCIGMVTRLFYVLINRFFVYKTTSDFLQSAFACHLSTETPKLFFYSIGSTMVVLVVERIVAALFYRCYKKMVSRALLLLAFVISYAPSGIQIWLFVGETTELWHRNDVFVLYCNGRNSFSLHDPASKIWESTIEFYMIVVTGIVLFASITLYYLLPTIKRRYLSKNEYDLTTRHQLAENLRSSSIILWLCLSFILLQIITYAPHTVANFSPIEISDTLSIVFTEITTMMVPVFGIAVSVSTSLFCQQYMKLTILMRFFTYCCRPKPSTQAVQQDPEVASKNYGPGFGQHFETLITSFTACRNSLPKVMLVIVTILKVAGAIVGFLGTLLSFLMALGIRYTTFFGSNSKSLAINLMILQGIDGLFFGARLIVTWNTAFHNSMVAAKSCVLNQVLPNVMLCPISVMYLLIVLERMHSLLCHINAQSSTEKRTAYVIVCLIAPYFLLIVPLILLPILLFTKENANLPECSLDSLTNSGFLSPPMVIGAFIYASLPLFGGLTILIVALATIATARRKQAEMHERDHYIRFKLSEVMNGLTVFIAMNSLFFVRSIVLLAEQVVTVWISDTSSTVQEAIKLLCALHSIASVIVCFVFLHRRIRYPQGLYRLCCCNCVTKKYGADESIAIPQITIQMALPTFGGNESVSSDFAFFEQQFKERHGFSYYTVDS</sequence>
<feature type="transmembrane region" description="Helical" evidence="1">
    <location>
        <begin position="469"/>
        <end position="488"/>
    </location>
</feature>
<keyword evidence="3" id="KW-1185">Reference proteome</keyword>
<feature type="transmembrane region" description="Helical" evidence="1">
    <location>
        <begin position="609"/>
        <end position="630"/>
    </location>
</feature>
<organism evidence="2 3">
    <name type="scientific">Steinernema hermaphroditum</name>
    <dbReference type="NCBI Taxonomy" id="289476"/>
    <lineage>
        <taxon>Eukaryota</taxon>
        <taxon>Metazoa</taxon>
        <taxon>Ecdysozoa</taxon>
        <taxon>Nematoda</taxon>
        <taxon>Chromadorea</taxon>
        <taxon>Rhabditida</taxon>
        <taxon>Tylenchina</taxon>
        <taxon>Panagrolaimomorpha</taxon>
        <taxon>Strongyloidoidea</taxon>
        <taxon>Steinernematidae</taxon>
        <taxon>Steinernema</taxon>
    </lineage>
</organism>
<keyword evidence="1" id="KW-0472">Membrane</keyword>
<dbReference type="PANTHER" id="PTHR46561">
    <property type="entry name" value="SERPENTINE RECEPTOR, CLASS AB (CLASS A-LIKE)-RELATED"/>
    <property type="match status" value="1"/>
</dbReference>
<feature type="transmembrane region" description="Helical" evidence="1">
    <location>
        <begin position="34"/>
        <end position="56"/>
    </location>
</feature>